<dbReference type="Pfam" id="PF18560">
    <property type="entry name" value="Lectin_like"/>
    <property type="match status" value="1"/>
</dbReference>
<proteinExistence type="inferred from homology"/>
<dbReference type="EMBL" id="PPEL01000008">
    <property type="protein sequence ID" value="PNV66121.1"/>
    <property type="molecule type" value="Genomic_DNA"/>
</dbReference>
<sequence length="829" mass="87591">MALFQMSSLRPEGCKMANRKKRAAVSCCATGRVRTAMCGHATANCRAAADCHTAASCRATARRRAAAGCRTALSAGCRAVLAGLLVASLLPTVALAAPQQDAAYDAAVEDLRPLVADALALNAQRTFLSENGAVLFLEDEAADPGIAANALLPSAYTAPYTSVKDQGSTGSCWAFGAVASLESARMVQQGISSAGGNELDWSEAQLAYGAFNGQTNDGTLEGCELTTSDNDHMISDEDRYGFDQGGNWMAASAALAAGRGLSNETDVPFNADDRDAMAAAAAANYNLSRVRLDYSKGLPEIAPFVRVNADGTVDRDWKEEALDATKQAIFDTGAVSVLYYADDPGSPYYHAGLENADSESGEGEAVDLNETADSDALASPNALSGAVALDSGVSASLDSDTSSEISALDVSADPYASADASDPDAPQAVLPQNYWIHDSDEQGFTTNHVVTIIGWDDTYSRWNFAIELYDEDGDERFYDSEIAQVARDDDGVSWIVPRIDGAWIIKNSWGETVESSSGETMAMGDGGLFRFSYCEKTLAQPAVMVPDEAPNDQPSYDETYQYDAIMSQQLWQPDVQFSGANVFTASDNQTLDAVGVWVPDDDIEVFIDVRVGLTDPTNPESAEPACSFHQSVECWGWYTIDLPQTVAVDAGQTFSVVVSLLDGDGDRSVPVEAALSLNDDPGFPSMRVYAASGESFLKATGSSVDEEGWVDCQDMGMELGNVCVKAFATERPVDPEEPEDPEEPTEPEDPESPEDPVAPEDPEAPDMPDDSKAPSPEAQSNSRADAAAAASRTSLARTNDPLASAAGTLACVATLSVVACAVGAARLRR</sequence>
<dbReference type="Gene3D" id="3.90.70.10">
    <property type="entry name" value="Cysteine proteinases"/>
    <property type="match status" value="2"/>
</dbReference>
<evidence type="ECO:0000256" key="1">
    <source>
        <dbReference type="ARBA" id="ARBA00008455"/>
    </source>
</evidence>
<dbReference type="InterPro" id="IPR038765">
    <property type="entry name" value="Papain-like_cys_pep_sf"/>
</dbReference>
<dbReference type="Proteomes" id="UP000236488">
    <property type="component" value="Unassembled WGS sequence"/>
</dbReference>
<organism evidence="5 6">
    <name type="scientific">Rubneribacter badeniensis</name>
    <dbReference type="NCBI Taxonomy" id="2070688"/>
    <lineage>
        <taxon>Bacteria</taxon>
        <taxon>Bacillati</taxon>
        <taxon>Actinomycetota</taxon>
        <taxon>Coriobacteriia</taxon>
        <taxon>Eggerthellales</taxon>
        <taxon>Eggerthellaceae</taxon>
        <taxon>Rubneribacter</taxon>
    </lineage>
</organism>
<feature type="region of interest" description="Disordered" evidence="2">
    <location>
        <begin position="730"/>
        <end position="795"/>
    </location>
</feature>
<dbReference type="Pfam" id="PF00112">
    <property type="entry name" value="Peptidase_C1"/>
    <property type="match status" value="1"/>
</dbReference>
<dbReference type="InterPro" id="IPR013128">
    <property type="entry name" value="Peptidase_C1A"/>
</dbReference>
<dbReference type="SUPFAM" id="SSF54001">
    <property type="entry name" value="Cysteine proteinases"/>
    <property type="match status" value="1"/>
</dbReference>
<dbReference type="PANTHER" id="PTHR12411">
    <property type="entry name" value="CYSTEINE PROTEASE FAMILY C1-RELATED"/>
    <property type="match status" value="1"/>
</dbReference>
<dbReference type="GO" id="GO:0006508">
    <property type="term" value="P:proteolysis"/>
    <property type="evidence" value="ECO:0007669"/>
    <property type="project" value="InterPro"/>
</dbReference>
<accession>A0A2K2U732</accession>
<dbReference type="InterPro" id="IPR000668">
    <property type="entry name" value="Peptidase_C1A_C"/>
</dbReference>
<comment type="similarity">
    <text evidence="1">Belongs to the peptidase C1 family.</text>
</comment>
<dbReference type="SMART" id="SM00645">
    <property type="entry name" value="Pept_C1"/>
    <property type="match status" value="1"/>
</dbReference>
<comment type="caution">
    <text evidence="5">The sequence shown here is derived from an EMBL/GenBank/DDBJ whole genome shotgun (WGS) entry which is preliminary data.</text>
</comment>
<evidence type="ECO:0000256" key="2">
    <source>
        <dbReference type="SAM" id="MobiDB-lite"/>
    </source>
</evidence>
<gene>
    <name evidence="5" type="ORF">C2L80_03085</name>
</gene>
<evidence type="ECO:0000256" key="3">
    <source>
        <dbReference type="SAM" id="Phobius"/>
    </source>
</evidence>
<feature type="compositionally biased region" description="Acidic residues" evidence="2">
    <location>
        <begin position="735"/>
        <end position="768"/>
    </location>
</feature>
<dbReference type="AlphaFoldDB" id="A0A2K2U732"/>
<dbReference type="GO" id="GO:0008234">
    <property type="term" value="F:cysteine-type peptidase activity"/>
    <property type="evidence" value="ECO:0007669"/>
    <property type="project" value="InterPro"/>
</dbReference>
<keyword evidence="6" id="KW-1185">Reference proteome</keyword>
<protein>
    <recommendedName>
        <fullName evidence="4">Peptidase C1A papain C-terminal domain-containing protein</fullName>
    </recommendedName>
</protein>
<reference evidence="5 6" key="1">
    <citation type="journal article" date="2018" name="Int. J. Syst. Evol. Microbiol.">
        <title>Rubneribacter badeniensis gen. nov., sp. nov. and Enteroscipio rubneri gen. nov., sp. nov., new members of the Eggerthellaceae isolated from human faeces.</title>
        <authorList>
            <person name="Danylec N."/>
            <person name="Gobl A."/>
            <person name="Stoll D.A."/>
            <person name="Hetzer B."/>
            <person name="Kulling S.E."/>
            <person name="Huch M."/>
        </authorList>
    </citation>
    <scope>NUCLEOTIDE SEQUENCE [LARGE SCALE GENOMIC DNA]</scope>
    <source>
        <strain evidence="5 6">ResAG-85</strain>
    </source>
</reference>
<evidence type="ECO:0000313" key="5">
    <source>
        <dbReference type="EMBL" id="PNV66121.1"/>
    </source>
</evidence>
<feature type="domain" description="Peptidase C1A papain C-terminal" evidence="4">
    <location>
        <begin position="152"/>
        <end position="545"/>
    </location>
</feature>
<evidence type="ECO:0000313" key="6">
    <source>
        <dbReference type="Proteomes" id="UP000236488"/>
    </source>
</evidence>
<keyword evidence="3" id="KW-1133">Transmembrane helix</keyword>
<dbReference type="InterPro" id="IPR000169">
    <property type="entry name" value="Pept_cys_AS"/>
</dbReference>
<keyword evidence="3" id="KW-0812">Transmembrane</keyword>
<feature type="compositionally biased region" description="Low complexity" evidence="2">
    <location>
        <begin position="778"/>
        <end position="795"/>
    </location>
</feature>
<keyword evidence="3" id="KW-0472">Membrane</keyword>
<dbReference type="InterPro" id="IPR040528">
    <property type="entry name" value="Lectin-like"/>
</dbReference>
<dbReference type="PROSITE" id="PS00139">
    <property type="entry name" value="THIOL_PROTEASE_CYS"/>
    <property type="match status" value="1"/>
</dbReference>
<evidence type="ECO:0000259" key="4">
    <source>
        <dbReference type="SMART" id="SM00645"/>
    </source>
</evidence>
<feature type="transmembrane region" description="Helical" evidence="3">
    <location>
        <begin position="802"/>
        <end position="825"/>
    </location>
</feature>
<name>A0A2K2U732_9ACTN</name>